<proteinExistence type="predicted"/>
<evidence type="ECO:0000313" key="2">
    <source>
        <dbReference type="Proteomes" id="UP000503088"/>
    </source>
</evidence>
<sequence>MKSSLKYSLLVSDIDGTLVADNKQIPDANRKAIESFRNQGGYFTLATGRNYTETQKYIEELQLDLPVILCNGGLIYNPSHNQLTPVATIQREVIMDTITQLEKLGEKADIFVYTQDNVYATHISPLAQEGVDVGGFSLKLIPDFDQLPHIPLLKIVILAEPNTICRIRSWFKTLRHPLDSVQSAAHCFEILPQGISKGNAVKQLTRQLNLSLHQCAVIGDHLNDLSMIEITEMNAAVANAHPHLIQAAKTLVPSNENAGVAHFIHHQLITSLETTEKL</sequence>
<dbReference type="GO" id="GO:0005829">
    <property type="term" value="C:cytosol"/>
    <property type="evidence" value="ECO:0007669"/>
    <property type="project" value="TreeGrafter"/>
</dbReference>
<dbReference type="NCBIfam" id="TIGR00099">
    <property type="entry name" value="Cof-subfamily"/>
    <property type="match status" value="1"/>
</dbReference>
<evidence type="ECO:0000313" key="1">
    <source>
        <dbReference type="EMBL" id="QKG83881.1"/>
    </source>
</evidence>
<organism evidence="1 2">
    <name type="scientific">Kroppenstedtia pulmonis</name>
    <dbReference type="NCBI Taxonomy" id="1380685"/>
    <lineage>
        <taxon>Bacteria</taxon>
        <taxon>Bacillati</taxon>
        <taxon>Bacillota</taxon>
        <taxon>Bacilli</taxon>
        <taxon>Bacillales</taxon>
        <taxon>Thermoactinomycetaceae</taxon>
        <taxon>Kroppenstedtia</taxon>
    </lineage>
</organism>
<dbReference type="CDD" id="cd07516">
    <property type="entry name" value="HAD_Pase"/>
    <property type="match status" value="1"/>
</dbReference>
<dbReference type="GO" id="GO:0000287">
    <property type="term" value="F:magnesium ion binding"/>
    <property type="evidence" value="ECO:0007669"/>
    <property type="project" value="TreeGrafter"/>
</dbReference>
<dbReference type="InterPro" id="IPR036412">
    <property type="entry name" value="HAD-like_sf"/>
</dbReference>
<dbReference type="PANTHER" id="PTHR10000">
    <property type="entry name" value="PHOSPHOSERINE PHOSPHATASE"/>
    <property type="match status" value="1"/>
</dbReference>
<dbReference type="KEGG" id="kpul:GXN76_04920"/>
<dbReference type="EMBL" id="CP048104">
    <property type="protein sequence ID" value="QKG83881.1"/>
    <property type="molecule type" value="Genomic_DNA"/>
</dbReference>
<dbReference type="InterPro" id="IPR000150">
    <property type="entry name" value="Cof"/>
</dbReference>
<dbReference type="SFLD" id="SFLDG01140">
    <property type="entry name" value="C2.B:_Phosphomannomutase_and_P"/>
    <property type="match status" value="1"/>
</dbReference>
<dbReference type="Gene3D" id="3.40.50.1000">
    <property type="entry name" value="HAD superfamily/HAD-like"/>
    <property type="match status" value="1"/>
</dbReference>
<dbReference type="InterPro" id="IPR023214">
    <property type="entry name" value="HAD_sf"/>
</dbReference>
<dbReference type="Pfam" id="PF08282">
    <property type="entry name" value="Hydrolase_3"/>
    <property type="match status" value="1"/>
</dbReference>
<gene>
    <name evidence="1" type="ORF">GXN76_04920</name>
</gene>
<accession>A0A7D3Y8U1</accession>
<dbReference type="PANTHER" id="PTHR10000:SF8">
    <property type="entry name" value="HAD SUPERFAMILY HYDROLASE-LIKE, TYPE 3"/>
    <property type="match status" value="1"/>
</dbReference>
<dbReference type="GO" id="GO:0016791">
    <property type="term" value="F:phosphatase activity"/>
    <property type="evidence" value="ECO:0007669"/>
    <property type="project" value="UniProtKB-ARBA"/>
</dbReference>
<dbReference type="SUPFAM" id="SSF56784">
    <property type="entry name" value="HAD-like"/>
    <property type="match status" value="1"/>
</dbReference>
<protein>
    <submittedName>
        <fullName evidence="1">HAD family hydrolase</fullName>
    </submittedName>
</protein>
<dbReference type="NCBIfam" id="TIGR01484">
    <property type="entry name" value="HAD-SF-IIB"/>
    <property type="match status" value="1"/>
</dbReference>
<dbReference type="RefSeq" id="WP_173221045.1">
    <property type="nucleotide sequence ID" value="NZ_CP048104.1"/>
</dbReference>
<dbReference type="Proteomes" id="UP000503088">
    <property type="component" value="Chromosome"/>
</dbReference>
<dbReference type="SFLD" id="SFLDS00003">
    <property type="entry name" value="Haloacid_Dehalogenase"/>
    <property type="match status" value="1"/>
</dbReference>
<dbReference type="InterPro" id="IPR006379">
    <property type="entry name" value="HAD-SF_hydro_IIB"/>
</dbReference>
<dbReference type="Gene3D" id="3.30.1240.10">
    <property type="match status" value="1"/>
</dbReference>
<name>A0A7D3Y8U1_9BACL</name>
<reference evidence="1 2" key="1">
    <citation type="submission" date="2020-01" db="EMBL/GenBank/DDBJ databases">
        <authorList>
            <person name="Gulvik C.A."/>
            <person name="Batra D.G."/>
        </authorList>
    </citation>
    <scope>NUCLEOTIDE SEQUENCE [LARGE SCALE GENOMIC DNA]</scope>
    <source>
        <strain evidence="1 2">W9323</strain>
    </source>
</reference>
<keyword evidence="1" id="KW-0378">Hydrolase</keyword>
<dbReference type="PROSITE" id="PS01228">
    <property type="entry name" value="COF_1"/>
    <property type="match status" value="1"/>
</dbReference>
<keyword evidence="2" id="KW-1185">Reference proteome</keyword>
<dbReference type="AlphaFoldDB" id="A0A7D3Y8U1"/>